<dbReference type="AlphaFoldDB" id="A0A654MDN3"/>
<name>A0A654MDN3_9ARCH</name>
<reference evidence="3" key="1">
    <citation type="submission" date="2015-10" db="EMBL/GenBank/DDBJ databases">
        <title>Niche specialization of a soil ammonia-oxidizing archaeon, Candidatus Nitrosocosmicus oleophilus.</title>
        <authorList>
            <person name="Jung M.-Y."/>
            <person name="Rhee S.-K."/>
        </authorList>
    </citation>
    <scope>NUCLEOTIDE SEQUENCE [LARGE SCALE GENOMIC DNA]</scope>
    <source>
        <strain evidence="3">MY3</strain>
    </source>
</reference>
<organism evidence="2 3">
    <name type="scientific">Candidatus Nitrosocosmicus oleophilus</name>
    <dbReference type="NCBI Taxonomy" id="1353260"/>
    <lineage>
        <taxon>Archaea</taxon>
        <taxon>Nitrososphaerota</taxon>
        <taxon>Nitrososphaeria</taxon>
        <taxon>Nitrososphaerales</taxon>
        <taxon>Nitrososphaeraceae</taxon>
        <taxon>Candidatus Nitrosocosmicus</taxon>
    </lineage>
</organism>
<evidence type="ECO:0000313" key="2">
    <source>
        <dbReference type="EMBL" id="ALI37582.1"/>
    </source>
</evidence>
<dbReference type="RefSeq" id="WP_196816631.1">
    <property type="nucleotide sequence ID" value="NZ_CP012850.1"/>
</dbReference>
<keyword evidence="3" id="KW-1185">Reference proteome</keyword>
<accession>A0A654MDN3</accession>
<dbReference type="EMBL" id="CP012850">
    <property type="protein sequence ID" value="ALI37582.1"/>
    <property type="molecule type" value="Genomic_DNA"/>
</dbReference>
<dbReference type="Proteomes" id="UP000058925">
    <property type="component" value="Chromosome"/>
</dbReference>
<feature type="domain" description="Thaumarchaeal output" evidence="1">
    <location>
        <begin position="6"/>
        <end position="183"/>
    </location>
</feature>
<protein>
    <recommendedName>
        <fullName evidence="1">Thaumarchaeal output domain-containing protein</fullName>
    </recommendedName>
</protein>
<evidence type="ECO:0000259" key="1">
    <source>
        <dbReference type="Pfam" id="PF18551"/>
    </source>
</evidence>
<dbReference type="InterPro" id="IPR040572">
    <property type="entry name" value="TackOD1"/>
</dbReference>
<dbReference type="GeneID" id="60423244"/>
<evidence type="ECO:0000313" key="3">
    <source>
        <dbReference type="Proteomes" id="UP000058925"/>
    </source>
</evidence>
<dbReference type="Pfam" id="PF18551">
    <property type="entry name" value="TackOD1"/>
    <property type="match status" value="1"/>
</dbReference>
<gene>
    <name evidence="2" type="ORF">NMY3_03399</name>
</gene>
<proteinExistence type="predicted"/>
<dbReference type="OrthoDB" id="387624at2157"/>
<dbReference type="KEGG" id="taa:NMY3_03399"/>
<sequence>MNRITNHRKTFLDILIELKENQITSIVPTFRPLVGYLYNDISVENLESQINILEELYRLGICYREIKVSTLQCEICQCNEFIPHLSCSLCSSTQIIKHTGIKHDICGTTNFKDKYLRFNGDLICPKCNLKLNAVGVDYSVIETLYKCLRCKSFVSEGRWINRCRRCMNTTSKNNIQLLELFGYVVDLDKVTEFIQSHDLLLYVDYALKKANIKSTLKHSIKGISKLDHTFSIVVSNNSSHNIVIDIINFENNSDMTKFNVLNFVTKCSDIKAIQKILISIPSLNEELRTLCFNHGITVLMAKDKEEAVFELIKMISNVFMVNLHES</sequence>